<evidence type="ECO:0000313" key="1">
    <source>
        <dbReference type="EMBL" id="SIR37224.1"/>
    </source>
</evidence>
<sequence>MLGADDLSFLERFVSTGRARSRTAAIRTAIALLRAQSERE</sequence>
<keyword evidence="2" id="KW-1185">Reference proteome</keyword>
<accession>A0A1N7AE01</accession>
<gene>
    <name evidence="1" type="ORF">SAMN05421833_108141</name>
</gene>
<evidence type="ECO:0000313" key="2">
    <source>
        <dbReference type="Proteomes" id="UP000186096"/>
    </source>
</evidence>
<dbReference type="RefSeq" id="WP_275409705.1">
    <property type="nucleotide sequence ID" value="NZ_FTNI01000008.1"/>
</dbReference>
<reference evidence="2" key="1">
    <citation type="submission" date="2017-01" db="EMBL/GenBank/DDBJ databases">
        <authorList>
            <person name="Varghese N."/>
            <person name="Submissions S."/>
        </authorList>
    </citation>
    <scope>NUCLEOTIDE SEQUENCE [LARGE SCALE GENOMIC DNA]</scope>
    <source>
        <strain evidence="2">ATCC 12950</strain>
    </source>
</reference>
<dbReference type="EMBL" id="FTNI01000008">
    <property type="protein sequence ID" value="SIR37224.1"/>
    <property type="molecule type" value="Genomic_DNA"/>
</dbReference>
<name>A0A1N7AE01_9ACTN</name>
<protein>
    <recommendedName>
        <fullName evidence="3">Ribbon-helix-helix protein, copG family</fullName>
    </recommendedName>
</protein>
<dbReference type="Proteomes" id="UP000186096">
    <property type="component" value="Unassembled WGS sequence"/>
</dbReference>
<evidence type="ECO:0008006" key="3">
    <source>
        <dbReference type="Google" id="ProtNLM"/>
    </source>
</evidence>
<proteinExistence type="predicted"/>
<dbReference type="AlphaFoldDB" id="A0A1N7AE01"/>
<organism evidence="1 2">
    <name type="scientific">Microbispora rosea</name>
    <dbReference type="NCBI Taxonomy" id="58117"/>
    <lineage>
        <taxon>Bacteria</taxon>
        <taxon>Bacillati</taxon>
        <taxon>Actinomycetota</taxon>
        <taxon>Actinomycetes</taxon>
        <taxon>Streptosporangiales</taxon>
        <taxon>Streptosporangiaceae</taxon>
        <taxon>Microbispora</taxon>
    </lineage>
</organism>